<dbReference type="CDD" id="cd16936">
    <property type="entry name" value="HATPase_RsbW-like"/>
    <property type="match status" value="1"/>
</dbReference>
<dbReference type="EMBL" id="JAVREX010000003">
    <property type="protein sequence ID" value="MDT0427662.1"/>
    <property type="molecule type" value="Genomic_DNA"/>
</dbReference>
<dbReference type="PANTHER" id="PTHR35526">
    <property type="entry name" value="ANTI-SIGMA-F FACTOR RSBW-RELATED"/>
    <property type="match status" value="1"/>
</dbReference>
<gene>
    <name evidence="4" type="ORF">RM649_08425</name>
</gene>
<name>A0ABU2RFL7_9ACTN</name>
<dbReference type="GO" id="GO:0005524">
    <property type="term" value="F:ATP binding"/>
    <property type="evidence" value="ECO:0007669"/>
    <property type="project" value="UniProtKB-KW"/>
</dbReference>
<reference evidence="5" key="1">
    <citation type="submission" date="2023-07" db="EMBL/GenBank/DDBJ databases">
        <title>30 novel species of actinomycetes from the DSMZ collection.</title>
        <authorList>
            <person name="Nouioui I."/>
        </authorList>
    </citation>
    <scope>NUCLEOTIDE SEQUENCE [LARGE SCALE GENOMIC DNA]</scope>
    <source>
        <strain evidence="5">DSM 41770</strain>
    </source>
</reference>
<keyword evidence="1" id="KW-0808">Transferase</keyword>
<dbReference type="Proteomes" id="UP001183777">
    <property type="component" value="Unassembled WGS sequence"/>
</dbReference>
<protein>
    <submittedName>
        <fullName evidence="4">ATP-binding protein</fullName>
    </submittedName>
</protein>
<keyword evidence="1" id="KW-0723">Serine/threonine-protein kinase</keyword>
<keyword evidence="4" id="KW-0067">ATP-binding</keyword>
<accession>A0ABU2RFL7</accession>
<evidence type="ECO:0000313" key="5">
    <source>
        <dbReference type="Proteomes" id="UP001183777"/>
    </source>
</evidence>
<evidence type="ECO:0000259" key="3">
    <source>
        <dbReference type="Pfam" id="PF13581"/>
    </source>
</evidence>
<sequence>MTAAQEIPAPDPVLRRDRLDYTPTSRSVSLCRHRAARLVAQWGHPELACDTALLVSELATNALLHGSLRGRLFRVELTLTAATLRIAVSDPRGERLPGLRAAADDECYGRGLVIVAQLADDWGVEPRAVGKTVYAELSVRRPAPDMAMGPHVLRAGPPVTRTAGAVRPR</sequence>
<organism evidence="4 5">
    <name type="scientific">Streptomyces salyersiae</name>
    <dbReference type="NCBI Taxonomy" id="3075530"/>
    <lineage>
        <taxon>Bacteria</taxon>
        <taxon>Bacillati</taxon>
        <taxon>Actinomycetota</taxon>
        <taxon>Actinomycetes</taxon>
        <taxon>Kitasatosporales</taxon>
        <taxon>Streptomycetaceae</taxon>
        <taxon>Streptomyces</taxon>
    </lineage>
</organism>
<keyword evidence="4" id="KW-0547">Nucleotide-binding</keyword>
<dbReference type="InterPro" id="IPR003594">
    <property type="entry name" value="HATPase_dom"/>
</dbReference>
<proteinExistence type="predicted"/>
<feature type="domain" description="Histidine kinase/HSP90-like ATPase" evidence="3">
    <location>
        <begin position="24"/>
        <end position="134"/>
    </location>
</feature>
<feature type="region of interest" description="Disordered" evidence="2">
    <location>
        <begin position="148"/>
        <end position="169"/>
    </location>
</feature>
<dbReference type="Gene3D" id="3.30.565.10">
    <property type="entry name" value="Histidine kinase-like ATPase, C-terminal domain"/>
    <property type="match status" value="1"/>
</dbReference>
<keyword evidence="5" id="KW-1185">Reference proteome</keyword>
<comment type="caution">
    <text evidence="4">The sequence shown here is derived from an EMBL/GenBank/DDBJ whole genome shotgun (WGS) entry which is preliminary data.</text>
</comment>
<dbReference type="InterPro" id="IPR036890">
    <property type="entry name" value="HATPase_C_sf"/>
</dbReference>
<dbReference type="PANTHER" id="PTHR35526:SF3">
    <property type="entry name" value="ANTI-SIGMA-F FACTOR RSBW"/>
    <property type="match status" value="1"/>
</dbReference>
<dbReference type="RefSeq" id="WP_200694733.1">
    <property type="nucleotide sequence ID" value="NZ_JAVREX010000003.1"/>
</dbReference>
<dbReference type="Pfam" id="PF13581">
    <property type="entry name" value="HATPase_c_2"/>
    <property type="match status" value="1"/>
</dbReference>
<evidence type="ECO:0000256" key="2">
    <source>
        <dbReference type="SAM" id="MobiDB-lite"/>
    </source>
</evidence>
<evidence type="ECO:0000256" key="1">
    <source>
        <dbReference type="ARBA" id="ARBA00022527"/>
    </source>
</evidence>
<evidence type="ECO:0000313" key="4">
    <source>
        <dbReference type="EMBL" id="MDT0427662.1"/>
    </source>
</evidence>
<dbReference type="InterPro" id="IPR050267">
    <property type="entry name" value="Anti-sigma-factor_SerPK"/>
</dbReference>
<keyword evidence="1" id="KW-0418">Kinase</keyword>
<dbReference type="SUPFAM" id="SSF55874">
    <property type="entry name" value="ATPase domain of HSP90 chaperone/DNA topoisomerase II/histidine kinase"/>
    <property type="match status" value="1"/>
</dbReference>